<keyword evidence="2" id="KW-1185">Reference proteome</keyword>
<sequence>MVSFMDVQPSQQQSGIIINTITTKEPLPAAVPHSTANNVPIVAQPNDCITQSTAATAPAASKINSEVINIQSAILNSISNATAMQNAMHSDVVTAQHNDCAPQAPVATATTSTENNQIRLDQSTALTSNGAPIQVNAINSTVTVSLWFLIRVHDG</sequence>
<name>A0A3P6P1P4_ANISI</name>
<dbReference type="Proteomes" id="UP000267096">
    <property type="component" value="Unassembled WGS sequence"/>
</dbReference>
<proteinExistence type="predicted"/>
<evidence type="ECO:0000313" key="2">
    <source>
        <dbReference type="Proteomes" id="UP000267096"/>
    </source>
</evidence>
<reference evidence="1 2" key="1">
    <citation type="submission" date="2018-11" db="EMBL/GenBank/DDBJ databases">
        <authorList>
            <consortium name="Pathogen Informatics"/>
        </authorList>
    </citation>
    <scope>NUCLEOTIDE SEQUENCE [LARGE SCALE GENOMIC DNA]</scope>
</reference>
<dbReference type="AlphaFoldDB" id="A0A3P6P1P4"/>
<dbReference type="EMBL" id="UYRR01019842">
    <property type="protein sequence ID" value="VDK30159.1"/>
    <property type="molecule type" value="Genomic_DNA"/>
</dbReference>
<gene>
    <name evidence="1" type="ORF">ASIM_LOCUS7831</name>
</gene>
<organism evidence="1 2">
    <name type="scientific">Anisakis simplex</name>
    <name type="common">Herring worm</name>
    <dbReference type="NCBI Taxonomy" id="6269"/>
    <lineage>
        <taxon>Eukaryota</taxon>
        <taxon>Metazoa</taxon>
        <taxon>Ecdysozoa</taxon>
        <taxon>Nematoda</taxon>
        <taxon>Chromadorea</taxon>
        <taxon>Rhabditida</taxon>
        <taxon>Spirurina</taxon>
        <taxon>Ascaridomorpha</taxon>
        <taxon>Ascaridoidea</taxon>
        <taxon>Anisakidae</taxon>
        <taxon>Anisakis</taxon>
        <taxon>Anisakis simplex complex</taxon>
    </lineage>
</organism>
<evidence type="ECO:0000313" key="1">
    <source>
        <dbReference type="EMBL" id="VDK30159.1"/>
    </source>
</evidence>
<protein>
    <submittedName>
        <fullName evidence="1">Uncharacterized protein</fullName>
    </submittedName>
</protein>
<accession>A0A3P6P1P4</accession>